<dbReference type="PANTHER" id="PTHR37309">
    <property type="entry name" value="SLR0284 PROTEIN"/>
    <property type="match status" value="1"/>
</dbReference>
<evidence type="ECO:0000313" key="2">
    <source>
        <dbReference type="EMBL" id="SKB70374.1"/>
    </source>
</evidence>
<protein>
    <submittedName>
        <fullName evidence="2">Putative membrane protein</fullName>
    </submittedName>
</protein>
<keyword evidence="1" id="KW-0472">Membrane</keyword>
<keyword evidence="1" id="KW-1133">Transmembrane helix</keyword>
<dbReference type="AlphaFoldDB" id="A0A1T5DF88"/>
<keyword evidence="1" id="KW-0812">Transmembrane</keyword>
<organism evidence="2 3">
    <name type="scientific">Daejeonella lutea</name>
    <dbReference type="NCBI Taxonomy" id="572036"/>
    <lineage>
        <taxon>Bacteria</taxon>
        <taxon>Pseudomonadati</taxon>
        <taxon>Bacteroidota</taxon>
        <taxon>Sphingobacteriia</taxon>
        <taxon>Sphingobacteriales</taxon>
        <taxon>Sphingobacteriaceae</taxon>
        <taxon>Daejeonella</taxon>
    </lineage>
</organism>
<dbReference type="RefSeq" id="WP_079702827.1">
    <property type="nucleotide sequence ID" value="NZ_FUYR01000002.1"/>
</dbReference>
<dbReference type="PANTHER" id="PTHR37309:SF1">
    <property type="entry name" value="SLR0284 PROTEIN"/>
    <property type="match status" value="1"/>
</dbReference>
<name>A0A1T5DF88_9SPHI</name>
<reference evidence="3" key="1">
    <citation type="submission" date="2017-02" db="EMBL/GenBank/DDBJ databases">
        <authorList>
            <person name="Varghese N."/>
            <person name="Submissions S."/>
        </authorList>
    </citation>
    <scope>NUCLEOTIDE SEQUENCE [LARGE SCALE GENOMIC DNA]</scope>
    <source>
        <strain evidence="3">DSM 22385</strain>
    </source>
</reference>
<evidence type="ECO:0000313" key="3">
    <source>
        <dbReference type="Proteomes" id="UP000189981"/>
    </source>
</evidence>
<feature type="transmembrane region" description="Helical" evidence="1">
    <location>
        <begin position="57"/>
        <end position="77"/>
    </location>
</feature>
<dbReference type="STRING" id="572036.SAMN05661099_2312"/>
<dbReference type="OrthoDB" id="6402664at2"/>
<dbReference type="InterPro" id="IPR007165">
    <property type="entry name" value="Phage_holin_4_2"/>
</dbReference>
<dbReference type="EMBL" id="FUYR01000002">
    <property type="protein sequence ID" value="SKB70374.1"/>
    <property type="molecule type" value="Genomic_DNA"/>
</dbReference>
<proteinExistence type="predicted"/>
<evidence type="ECO:0000256" key="1">
    <source>
        <dbReference type="SAM" id="Phobius"/>
    </source>
</evidence>
<gene>
    <name evidence="2" type="ORF">SAMN05661099_2312</name>
</gene>
<dbReference type="Pfam" id="PF04020">
    <property type="entry name" value="Phage_holin_4_2"/>
    <property type="match status" value="1"/>
</dbReference>
<keyword evidence="3" id="KW-1185">Reference proteome</keyword>
<dbReference type="Proteomes" id="UP000189981">
    <property type="component" value="Unassembled WGS sequence"/>
</dbReference>
<feature type="transmembrane region" description="Helical" evidence="1">
    <location>
        <begin position="89"/>
        <end position="109"/>
    </location>
</feature>
<accession>A0A1T5DF88</accession>
<feature type="transmembrane region" description="Helical" evidence="1">
    <location>
        <begin position="7"/>
        <end position="24"/>
    </location>
</feature>
<sequence>MRLIIEILLMGLAVALAAYLLPGVNVDGFWSAIIAGVLIALANATIGTILRILTFPINFLTLGLMSFIITVLMVLLVDNLMDSFNTTGFFSALLFAILLSLLNMVFSAVGSDRN</sequence>
<feature type="transmembrane region" description="Helical" evidence="1">
    <location>
        <begin position="30"/>
        <end position="50"/>
    </location>
</feature>